<dbReference type="Proteomes" id="UP000184516">
    <property type="component" value="Unassembled WGS sequence"/>
</dbReference>
<gene>
    <name evidence="1" type="ORF">SAMN05443549_101732</name>
</gene>
<accession>A0A1M5FD21</accession>
<name>A0A1M5FD21_9FLAO</name>
<keyword evidence="2" id="KW-1185">Reference proteome</keyword>
<dbReference type="STRING" id="468056.SAMN05443549_101732"/>
<protein>
    <submittedName>
        <fullName evidence="1">Uncharacterized protein</fullName>
    </submittedName>
</protein>
<evidence type="ECO:0000313" key="1">
    <source>
        <dbReference type="EMBL" id="SHF89414.1"/>
    </source>
</evidence>
<evidence type="ECO:0000313" key="2">
    <source>
        <dbReference type="Proteomes" id="UP000184516"/>
    </source>
</evidence>
<reference evidence="2" key="1">
    <citation type="submission" date="2016-11" db="EMBL/GenBank/DDBJ databases">
        <authorList>
            <person name="Varghese N."/>
            <person name="Submissions S."/>
        </authorList>
    </citation>
    <scope>NUCLEOTIDE SEQUENCE [LARGE SCALE GENOMIC DNA]</scope>
    <source>
        <strain evidence="2">DSM 19978</strain>
    </source>
</reference>
<sequence>MVLQKEQVDVNPKGYLEKREYNSFIVLDSSGISYDDEKELLCHSIEILNSIRVVKKANKMCSDFKSDFQINTDIYYKAMDSVLNNKSFSDADLKSYFESEQKKEEFLIFSRSLADNENELYLPYEVDFILLDMNMGAYNILNERKKDTLRDIYGSLACEVRYKNIGISDFILKAKELFISNSVINVAAE</sequence>
<proteinExistence type="predicted"/>
<dbReference type="RefSeq" id="WP_073367974.1">
    <property type="nucleotide sequence ID" value="NZ_FQWB01000001.1"/>
</dbReference>
<dbReference type="EMBL" id="FQWB01000001">
    <property type="protein sequence ID" value="SHF89414.1"/>
    <property type="molecule type" value="Genomic_DNA"/>
</dbReference>
<organism evidence="1 2">
    <name type="scientific">Flavobacterium fluvii</name>
    <dbReference type="NCBI Taxonomy" id="468056"/>
    <lineage>
        <taxon>Bacteria</taxon>
        <taxon>Pseudomonadati</taxon>
        <taxon>Bacteroidota</taxon>
        <taxon>Flavobacteriia</taxon>
        <taxon>Flavobacteriales</taxon>
        <taxon>Flavobacteriaceae</taxon>
        <taxon>Flavobacterium</taxon>
    </lineage>
</organism>
<dbReference type="AlphaFoldDB" id="A0A1M5FD21"/>